<organism evidence="2 3">
    <name type="scientific">Gigaspora margarita</name>
    <dbReference type="NCBI Taxonomy" id="4874"/>
    <lineage>
        <taxon>Eukaryota</taxon>
        <taxon>Fungi</taxon>
        <taxon>Fungi incertae sedis</taxon>
        <taxon>Mucoromycota</taxon>
        <taxon>Glomeromycotina</taxon>
        <taxon>Glomeromycetes</taxon>
        <taxon>Diversisporales</taxon>
        <taxon>Gigasporaceae</taxon>
        <taxon>Gigaspora</taxon>
    </lineage>
</organism>
<keyword evidence="3" id="KW-1185">Reference proteome</keyword>
<gene>
    <name evidence="2" type="ORF">GMARGA_LOCUS14229</name>
</gene>
<feature type="non-terminal residue" evidence="2">
    <location>
        <position position="1"/>
    </location>
</feature>
<proteinExistence type="predicted"/>
<dbReference type="EMBL" id="CAJVQB010009342">
    <property type="protein sequence ID" value="CAG8729154.1"/>
    <property type="molecule type" value="Genomic_DNA"/>
</dbReference>
<feature type="compositionally biased region" description="Basic and acidic residues" evidence="1">
    <location>
        <begin position="238"/>
        <end position="262"/>
    </location>
</feature>
<evidence type="ECO:0000256" key="1">
    <source>
        <dbReference type="SAM" id="MobiDB-lite"/>
    </source>
</evidence>
<name>A0ABN7V4B8_GIGMA</name>
<feature type="region of interest" description="Disordered" evidence="1">
    <location>
        <begin position="232"/>
        <end position="262"/>
    </location>
</feature>
<protein>
    <submittedName>
        <fullName evidence="2">25370_t:CDS:1</fullName>
    </submittedName>
</protein>
<sequence>KILLLNKMDNSSQSSQEFMPLDYSYNKSKAYKYALVLAEFENDPWNDFSIEDIPILQEISDEEIGNEYTKEILAIKTKQITPCIIIDNDYGKIQYCNRESVKGLQELTGIWEIDKNTMDIDENDTRKKKKRKITPNMIIDTFILLEAKEMELLFEESGQLAQILSNQLIILSVAKIKTDLYSLPQPAAIYIKFLSENPYLAQQQFVDSHKWTQVIDDILAQQKTSKNNALNLEQLNEDNSKGVSELDKHTRSKIERKKEDRMETTSNIIIDREDATKETEAKKISYSKTIGRHQRKRTNRIIECKVDNG</sequence>
<evidence type="ECO:0000313" key="3">
    <source>
        <dbReference type="Proteomes" id="UP000789901"/>
    </source>
</evidence>
<accession>A0ABN7V4B8</accession>
<dbReference type="Proteomes" id="UP000789901">
    <property type="component" value="Unassembled WGS sequence"/>
</dbReference>
<comment type="caution">
    <text evidence="2">The sequence shown here is derived from an EMBL/GenBank/DDBJ whole genome shotgun (WGS) entry which is preliminary data.</text>
</comment>
<evidence type="ECO:0000313" key="2">
    <source>
        <dbReference type="EMBL" id="CAG8729154.1"/>
    </source>
</evidence>
<reference evidence="2 3" key="1">
    <citation type="submission" date="2021-06" db="EMBL/GenBank/DDBJ databases">
        <authorList>
            <person name="Kallberg Y."/>
            <person name="Tangrot J."/>
            <person name="Rosling A."/>
        </authorList>
    </citation>
    <scope>NUCLEOTIDE SEQUENCE [LARGE SCALE GENOMIC DNA]</scope>
    <source>
        <strain evidence="2 3">120-4 pot B 10/14</strain>
    </source>
</reference>